<evidence type="ECO:0000256" key="5">
    <source>
        <dbReference type="ARBA" id="ARBA00023070"/>
    </source>
</evidence>
<organism evidence="9 10">
    <name type="scientific">Rhodoblastus acidophilus</name>
    <name type="common">Rhodopseudomonas acidophila</name>
    <dbReference type="NCBI Taxonomy" id="1074"/>
    <lineage>
        <taxon>Bacteria</taxon>
        <taxon>Pseudomonadati</taxon>
        <taxon>Pseudomonadota</taxon>
        <taxon>Alphaproteobacteria</taxon>
        <taxon>Hyphomicrobiales</taxon>
        <taxon>Rhodoblastaceae</taxon>
        <taxon>Rhodoblastus</taxon>
    </lineage>
</organism>
<dbReference type="GO" id="GO:0050361">
    <property type="term" value="F:tryptophan 2-monooxygenase activity"/>
    <property type="evidence" value="ECO:0007669"/>
    <property type="project" value="UniProtKB-EC"/>
</dbReference>
<dbReference type="EC" id="1.13.12.3" evidence="3"/>
<proteinExistence type="inferred from homology"/>
<gene>
    <name evidence="9" type="ORF">SAMN06265338_10894</name>
</gene>
<reference evidence="10" key="1">
    <citation type="submission" date="2017-06" db="EMBL/GenBank/DDBJ databases">
        <authorList>
            <person name="Varghese N."/>
            <person name="Submissions S."/>
        </authorList>
    </citation>
    <scope>NUCLEOTIDE SEQUENCE [LARGE SCALE GENOMIC DNA]</scope>
    <source>
        <strain evidence="10">DSM 137</strain>
    </source>
</reference>
<dbReference type="SUPFAM" id="SSF51905">
    <property type="entry name" value="FAD/NAD(P)-binding domain"/>
    <property type="match status" value="1"/>
</dbReference>
<evidence type="ECO:0000256" key="1">
    <source>
        <dbReference type="ARBA" id="ARBA00004814"/>
    </source>
</evidence>
<dbReference type="InterPro" id="IPR050281">
    <property type="entry name" value="Flavin_monoamine_oxidase"/>
</dbReference>
<evidence type="ECO:0000313" key="9">
    <source>
        <dbReference type="EMBL" id="SNB77205.1"/>
    </source>
</evidence>
<dbReference type="EMBL" id="FYDG01000008">
    <property type="protein sequence ID" value="SNB77205.1"/>
    <property type="molecule type" value="Genomic_DNA"/>
</dbReference>
<feature type="domain" description="Amine oxidase" evidence="8">
    <location>
        <begin position="142"/>
        <end position="404"/>
    </location>
</feature>
<keyword evidence="5" id="KW-0073">Auxin biosynthesis</keyword>
<feature type="region of interest" description="Disordered" evidence="7">
    <location>
        <begin position="401"/>
        <end position="424"/>
    </location>
</feature>
<dbReference type="PANTHER" id="PTHR10742">
    <property type="entry name" value="FLAVIN MONOAMINE OXIDASE"/>
    <property type="match status" value="1"/>
</dbReference>
<protein>
    <recommendedName>
        <fullName evidence="4">Tryptophan 2-monooxygenase</fullName>
        <ecNumber evidence="3">1.13.12.3</ecNumber>
    </recommendedName>
</protein>
<keyword evidence="10" id="KW-1185">Reference proteome</keyword>
<evidence type="ECO:0000256" key="2">
    <source>
        <dbReference type="ARBA" id="ARBA00005833"/>
    </source>
</evidence>
<dbReference type="AlphaFoldDB" id="A0A212RWX0"/>
<dbReference type="RefSeq" id="WP_088521478.1">
    <property type="nucleotide sequence ID" value="NZ_FYDG01000008.1"/>
</dbReference>
<dbReference type="Pfam" id="PF01593">
    <property type="entry name" value="Amino_oxidase"/>
    <property type="match status" value="1"/>
</dbReference>
<evidence type="ECO:0000259" key="8">
    <source>
        <dbReference type="Pfam" id="PF01593"/>
    </source>
</evidence>
<dbReference type="OrthoDB" id="337830at2"/>
<dbReference type="InterPro" id="IPR036188">
    <property type="entry name" value="FAD/NAD-bd_sf"/>
</dbReference>
<evidence type="ECO:0000256" key="4">
    <source>
        <dbReference type="ARBA" id="ARBA00017871"/>
    </source>
</evidence>
<comment type="pathway">
    <text evidence="1">Plant hormone metabolism; auxin biosynthesis.</text>
</comment>
<sequence>MNDPFDLVIVGAGAAGVGAARLLAGENLSVVTLEAAPRVGGRMATVEIGGLTLDFGAEWLHSALRNPWTRLGEDVGFALDRRRANWRMQYKNLGFSPEEQEAAGAAYQAWSDALAAAPDDCAAKTLPPQGAWNAYVRALAGYVSGAELEDLSARDYAIYDAAAGAENWRVPHGFGALAAAAWPQRIPLRLATPANALRLTATGVALDTRGGEVKARAALVTVSTAVLAGDAIDWPRELSPWREAAAALPLGRNEKLFFEIGNAAAPFEDDTHLIGDPRDSASASFDIKPWGRPMIECFLGGAGAQAVAREGPACAFAAAEDALARLFGANIRRALRPLAATHWGRDPRIGGAYSAALPGRADAREALARPFDDRVFFAGEATDPQDFTTAHGAYASGQRAARQALAALTRQDPSRQDPSRPPAR</sequence>
<evidence type="ECO:0000256" key="7">
    <source>
        <dbReference type="SAM" id="MobiDB-lite"/>
    </source>
</evidence>
<evidence type="ECO:0000256" key="3">
    <source>
        <dbReference type="ARBA" id="ARBA00012535"/>
    </source>
</evidence>
<dbReference type="GO" id="GO:0009851">
    <property type="term" value="P:auxin biosynthetic process"/>
    <property type="evidence" value="ECO:0007669"/>
    <property type="project" value="UniProtKB-KW"/>
</dbReference>
<dbReference type="Proteomes" id="UP000198418">
    <property type="component" value="Unassembled WGS sequence"/>
</dbReference>
<dbReference type="InterPro" id="IPR002937">
    <property type="entry name" value="Amino_oxidase"/>
</dbReference>
<dbReference type="PANTHER" id="PTHR10742:SF410">
    <property type="entry name" value="LYSINE-SPECIFIC HISTONE DEMETHYLASE 2"/>
    <property type="match status" value="1"/>
</dbReference>
<evidence type="ECO:0000256" key="6">
    <source>
        <dbReference type="ARBA" id="ARBA00047321"/>
    </source>
</evidence>
<accession>A0A212RWX0</accession>
<comment type="catalytic activity">
    <reaction evidence="6">
        <text>L-tryptophan + O2 = indole-3-acetamide + CO2 + H2O</text>
        <dbReference type="Rhea" id="RHEA:16165"/>
        <dbReference type="ChEBI" id="CHEBI:15377"/>
        <dbReference type="ChEBI" id="CHEBI:15379"/>
        <dbReference type="ChEBI" id="CHEBI:16031"/>
        <dbReference type="ChEBI" id="CHEBI:16526"/>
        <dbReference type="ChEBI" id="CHEBI:57912"/>
        <dbReference type="EC" id="1.13.12.3"/>
    </reaction>
</comment>
<evidence type="ECO:0000313" key="10">
    <source>
        <dbReference type="Proteomes" id="UP000198418"/>
    </source>
</evidence>
<comment type="similarity">
    <text evidence="2">Belongs to the tryptophan 2-monooxygenase family.</text>
</comment>
<dbReference type="Pfam" id="PF13450">
    <property type="entry name" value="NAD_binding_8"/>
    <property type="match status" value="1"/>
</dbReference>
<dbReference type="SUPFAM" id="SSF54373">
    <property type="entry name" value="FAD-linked reductases, C-terminal domain"/>
    <property type="match status" value="1"/>
</dbReference>
<dbReference type="Gene3D" id="3.50.50.60">
    <property type="entry name" value="FAD/NAD(P)-binding domain"/>
    <property type="match status" value="1"/>
</dbReference>
<name>A0A212RWX0_RHOAC</name>